<reference evidence="1" key="1">
    <citation type="submission" date="2014-08" db="EMBL/GenBank/DDBJ databases">
        <authorList>
            <person name="Murali S."/>
            <person name="Richards S."/>
            <person name="Bandaranaike D."/>
            <person name="Bellair M."/>
            <person name="Blankenburg K."/>
            <person name="Chao H."/>
            <person name="Dinh H."/>
            <person name="Doddapaneni H."/>
            <person name="Dugan-Rocha S."/>
            <person name="Elkadiri S."/>
            <person name="Gnanaolivu R."/>
            <person name="Hughes D."/>
            <person name="Lee S."/>
            <person name="Li M."/>
            <person name="Ming W."/>
            <person name="Munidasa M."/>
            <person name="Muniz J."/>
            <person name="Nguyen L."/>
            <person name="Osuji N."/>
            <person name="Pu L.-L."/>
            <person name="Puazo M."/>
            <person name="Skinner E."/>
            <person name="Qu C."/>
            <person name="Quiroz J."/>
            <person name="Raj R."/>
            <person name="Weissenberger G."/>
            <person name="Xin Y."/>
            <person name="Zou X."/>
            <person name="Han Y."/>
            <person name="Worley K."/>
            <person name="Muzny D."/>
            <person name="Gibbs R."/>
        </authorList>
    </citation>
    <scope>NUCLEOTIDE SEQUENCE</scope>
    <source>
        <strain evidence="1">HAZT.00-mixed</strain>
        <tissue evidence="1">Whole organism</tissue>
    </source>
</reference>
<dbReference type="Proteomes" id="UP000711488">
    <property type="component" value="Unassembled WGS sequence"/>
</dbReference>
<reference evidence="1" key="2">
    <citation type="journal article" date="2018" name="Environ. Sci. Technol.">
        <title>The Toxicogenome of Hyalella azteca: A Model for Sediment Ecotoxicology and Evolutionary Toxicology.</title>
        <authorList>
            <person name="Poynton H.C."/>
            <person name="Hasenbein S."/>
            <person name="Benoit J.B."/>
            <person name="Sepulveda M.S."/>
            <person name="Poelchau M.F."/>
            <person name="Hughes D.S.T."/>
            <person name="Murali S.C."/>
            <person name="Chen S."/>
            <person name="Glastad K.M."/>
            <person name="Goodisman M.A.D."/>
            <person name="Werren J.H."/>
            <person name="Vineis J.H."/>
            <person name="Bowen J.L."/>
            <person name="Friedrich M."/>
            <person name="Jones J."/>
            <person name="Robertson H.M."/>
            <person name="Feyereisen R."/>
            <person name="Mechler-Hickson A."/>
            <person name="Mathers N."/>
            <person name="Lee C.E."/>
            <person name="Colbourne J.K."/>
            <person name="Biales A."/>
            <person name="Johnston J.S."/>
            <person name="Wellborn G.A."/>
            <person name="Rosendale A.J."/>
            <person name="Cridge A.G."/>
            <person name="Munoz-Torres M.C."/>
            <person name="Bain P.A."/>
            <person name="Manny A.R."/>
            <person name="Major K.M."/>
            <person name="Lambert F.N."/>
            <person name="Vulpe C.D."/>
            <person name="Tuck P."/>
            <person name="Blalock B.J."/>
            <person name="Lin Y.Y."/>
            <person name="Smith M.E."/>
            <person name="Ochoa-Acuna H."/>
            <person name="Chen M.M."/>
            <person name="Childers C.P."/>
            <person name="Qu J."/>
            <person name="Dugan S."/>
            <person name="Lee S.L."/>
            <person name="Chao H."/>
            <person name="Dinh H."/>
            <person name="Han Y."/>
            <person name="Doddapaneni H."/>
            <person name="Worley K.C."/>
            <person name="Muzny D.M."/>
            <person name="Gibbs R.A."/>
            <person name="Richards S."/>
        </authorList>
    </citation>
    <scope>NUCLEOTIDE SEQUENCE</scope>
    <source>
        <strain evidence="1">HAZT.00-mixed</strain>
        <tissue evidence="1">Whole organism</tissue>
    </source>
</reference>
<proteinExistence type="predicted"/>
<dbReference type="EMBL" id="JQDR03013236">
    <property type="protein sequence ID" value="KAA0189944.1"/>
    <property type="molecule type" value="Genomic_DNA"/>
</dbReference>
<protein>
    <submittedName>
        <fullName evidence="1">Uncharacterized protein</fullName>
    </submittedName>
</protein>
<dbReference type="PANTHER" id="PTHR47412:SF1">
    <property type="entry name" value="FI01434P-RELATED"/>
    <property type="match status" value="1"/>
</dbReference>
<gene>
    <name evidence="1" type="ORF">HAZT_HAZT007436</name>
</gene>
<sequence>MQVKQEVTEHLHASGISNGAPDPPPLSLEKKMFPDFRGCASRPSLPIQSQHGEYWILENYIPADLSFRCDESITYTTHGEYAHLDNIETITSRWQVWTNALPSLSLKAVRNYPCTATDADVEEDDEDGHCKTPVNTNDCKIFCAQGPVSIGLYAPGGDFNIATSIIMYLRDCRTESIRKYVAFHLIYHTDYIPEKV</sequence>
<accession>A0A6A0GVH0</accession>
<name>A0A6A0GVH0_HYAAZ</name>
<evidence type="ECO:0000313" key="1">
    <source>
        <dbReference type="EMBL" id="KAA0189944.1"/>
    </source>
</evidence>
<reference evidence="1" key="3">
    <citation type="submission" date="2019-06" db="EMBL/GenBank/DDBJ databases">
        <authorList>
            <person name="Poynton C."/>
            <person name="Hasenbein S."/>
            <person name="Benoit J.B."/>
            <person name="Sepulveda M.S."/>
            <person name="Poelchau M.F."/>
            <person name="Murali S.C."/>
            <person name="Chen S."/>
            <person name="Glastad K.M."/>
            <person name="Werren J.H."/>
            <person name="Vineis J.H."/>
            <person name="Bowen J.L."/>
            <person name="Friedrich M."/>
            <person name="Jones J."/>
            <person name="Robertson H.M."/>
            <person name="Feyereisen R."/>
            <person name="Mechler-Hickson A."/>
            <person name="Mathers N."/>
            <person name="Lee C.E."/>
            <person name="Colbourne J.K."/>
            <person name="Biales A."/>
            <person name="Johnston J.S."/>
            <person name="Wellborn G.A."/>
            <person name="Rosendale A.J."/>
            <person name="Cridge A.G."/>
            <person name="Munoz-Torres M.C."/>
            <person name="Bain P.A."/>
            <person name="Manny A.R."/>
            <person name="Major K.M."/>
            <person name="Lambert F.N."/>
            <person name="Vulpe C.D."/>
            <person name="Tuck P."/>
            <person name="Blalock B.J."/>
            <person name="Lin Y.-Y."/>
            <person name="Smith M.E."/>
            <person name="Ochoa-Acuna H."/>
            <person name="Chen M.-J.M."/>
            <person name="Childers C.P."/>
            <person name="Qu J."/>
            <person name="Dugan S."/>
            <person name="Lee S.L."/>
            <person name="Chao H."/>
            <person name="Dinh H."/>
            <person name="Han Y."/>
            <person name="Doddapaneni H."/>
            <person name="Worley K.C."/>
            <person name="Muzny D.M."/>
            <person name="Gibbs R.A."/>
            <person name="Richards S."/>
        </authorList>
    </citation>
    <scope>NUCLEOTIDE SEQUENCE</scope>
    <source>
        <strain evidence="1">HAZT.00-mixed</strain>
        <tissue evidence="1">Whole organism</tissue>
    </source>
</reference>
<comment type="caution">
    <text evidence="1">The sequence shown here is derived from an EMBL/GenBank/DDBJ whole genome shotgun (WGS) entry which is preliminary data.</text>
</comment>
<organism evidence="1">
    <name type="scientific">Hyalella azteca</name>
    <name type="common">Amphipod</name>
    <dbReference type="NCBI Taxonomy" id="294128"/>
    <lineage>
        <taxon>Eukaryota</taxon>
        <taxon>Metazoa</taxon>
        <taxon>Ecdysozoa</taxon>
        <taxon>Arthropoda</taxon>
        <taxon>Crustacea</taxon>
        <taxon>Multicrustacea</taxon>
        <taxon>Malacostraca</taxon>
        <taxon>Eumalacostraca</taxon>
        <taxon>Peracarida</taxon>
        <taxon>Amphipoda</taxon>
        <taxon>Senticaudata</taxon>
        <taxon>Talitrida</taxon>
        <taxon>Talitroidea</taxon>
        <taxon>Hyalellidae</taxon>
        <taxon>Hyalella</taxon>
    </lineage>
</organism>
<dbReference type="AlphaFoldDB" id="A0A6A0GVH0"/>
<dbReference type="PANTHER" id="PTHR47412">
    <property type="entry name" value="FI01434P-RELATED"/>
    <property type="match status" value="1"/>
</dbReference>
<dbReference type="Pfam" id="PF13896">
    <property type="entry name" value="Glyco_transf_49"/>
    <property type="match status" value="1"/>
</dbReference>